<keyword evidence="2" id="KW-1185">Reference proteome</keyword>
<dbReference type="EMBL" id="JAMZIH010005267">
    <property type="protein sequence ID" value="KAJ1675525.1"/>
    <property type="molecule type" value="Genomic_DNA"/>
</dbReference>
<evidence type="ECO:0000313" key="1">
    <source>
        <dbReference type="EMBL" id="KAJ1675525.1"/>
    </source>
</evidence>
<reference evidence="1" key="1">
    <citation type="submission" date="2022-06" db="EMBL/GenBank/DDBJ databases">
        <title>Phylogenomic reconstructions and comparative analyses of Kickxellomycotina fungi.</title>
        <authorList>
            <person name="Reynolds N.K."/>
            <person name="Stajich J.E."/>
            <person name="Barry K."/>
            <person name="Grigoriev I.V."/>
            <person name="Crous P."/>
            <person name="Smith M.E."/>
        </authorList>
    </citation>
    <scope>NUCLEOTIDE SEQUENCE</scope>
    <source>
        <strain evidence="1">RSA 2271</strain>
    </source>
</reference>
<accession>A0ACC1HHL5</accession>
<proteinExistence type="predicted"/>
<protein>
    <submittedName>
        <fullName evidence="1">Uncharacterized protein</fullName>
    </submittedName>
</protein>
<name>A0ACC1HHL5_9FUNG</name>
<dbReference type="Proteomes" id="UP001145114">
    <property type="component" value="Unassembled WGS sequence"/>
</dbReference>
<gene>
    <name evidence="1" type="ORF">EV182_001098</name>
</gene>
<evidence type="ECO:0000313" key="2">
    <source>
        <dbReference type="Proteomes" id="UP001145114"/>
    </source>
</evidence>
<sequence>MTADDNREVEMSGVNLRNSQHASAASTFQKLATRSIKSPVSIKASAVVPKSTLRSSLRKTRSVGEGDAGAGGVEAREIPGGFPESGSDGPKTDYNLPTSSITTRSRRSRLKQVAFANELEDDENDGDTSEGDVSGSEKESSVMTTPKPGRLGDRLRTIDAGKTPRYKR</sequence>
<comment type="caution">
    <text evidence="1">The sequence shown here is derived from an EMBL/GenBank/DDBJ whole genome shotgun (WGS) entry which is preliminary data.</text>
</comment>
<organism evidence="1 2">
    <name type="scientific">Spiromyces aspiralis</name>
    <dbReference type="NCBI Taxonomy" id="68401"/>
    <lineage>
        <taxon>Eukaryota</taxon>
        <taxon>Fungi</taxon>
        <taxon>Fungi incertae sedis</taxon>
        <taxon>Zoopagomycota</taxon>
        <taxon>Kickxellomycotina</taxon>
        <taxon>Kickxellomycetes</taxon>
        <taxon>Kickxellales</taxon>
        <taxon>Kickxellaceae</taxon>
        <taxon>Spiromyces</taxon>
    </lineage>
</organism>